<proteinExistence type="predicted"/>
<dbReference type="EMBL" id="GBXM01019673">
    <property type="protein sequence ID" value="JAH88904.1"/>
    <property type="molecule type" value="Transcribed_RNA"/>
</dbReference>
<name>A0A0E9WEU2_ANGAN</name>
<evidence type="ECO:0000313" key="1">
    <source>
        <dbReference type="EMBL" id="JAH88904.1"/>
    </source>
</evidence>
<reference evidence="1" key="1">
    <citation type="submission" date="2014-11" db="EMBL/GenBank/DDBJ databases">
        <authorList>
            <person name="Amaro Gonzalez C."/>
        </authorList>
    </citation>
    <scope>NUCLEOTIDE SEQUENCE</scope>
</reference>
<accession>A0A0E9WEU2</accession>
<dbReference type="AlphaFoldDB" id="A0A0E9WEU2"/>
<protein>
    <submittedName>
        <fullName evidence="1">Uncharacterized protein</fullName>
    </submittedName>
</protein>
<organism evidence="1">
    <name type="scientific">Anguilla anguilla</name>
    <name type="common">European freshwater eel</name>
    <name type="synonym">Muraena anguilla</name>
    <dbReference type="NCBI Taxonomy" id="7936"/>
    <lineage>
        <taxon>Eukaryota</taxon>
        <taxon>Metazoa</taxon>
        <taxon>Chordata</taxon>
        <taxon>Craniata</taxon>
        <taxon>Vertebrata</taxon>
        <taxon>Euteleostomi</taxon>
        <taxon>Actinopterygii</taxon>
        <taxon>Neopterygii</taxon>
        <taxon>Teleostei</taxon>
        <taxon>Anguilliformes</taxon>
        <taxon>Anguillidae</taxon>
        <taxon>Anguilla</taxon>
    </lineage>
</organism>
<reference evidence="1" key="2">
    <citation type="journal article" date="2015" name="Fish Shellfish Immunol.">
        <title>Early steps in the European eel (Anguilla anguilla)-Vibrio vulnificus interaction in the gills: Role of the RtxA13 toxin.</title>
        <authorList>
            <person name="Callol A."/>
            <person name="Pajuelo D."/>
            <person name="Ebbesson L."/>
            <person name="Teles M."/>
            <person name="MacKenzie S."/>
            <person name="Amaro C."/>
        </authorList>
    </citation>
    <scope>NUCLEOTIDE SEQUENCE</scope>
</reference>
<sequence>MNSRYSCMRKVLFHNFKCIFEFCTNVQLTCL</sequence>